<dbReference type="GO" id="GO:0005634">
    <property type="term" value="C:nucleus"/>
    <property type="evidence" value="ECO:0007669"/>
    <property type="project" value="UniProtKB-SubCell"/>
</dbReference>
<feature type="compositionally biased region" description="Basic residues" evidence="12">
    <location>
        <begin position="1"/>
        <end position="13"/>
    </location>
</feature>
<dbReference type="PRINTS" id="PR02011">
    <property type="entry name" value="RCMTNCL1"/>
</dbReference>
<feature type="binding site" evidence="11">
    <location>
        <position position="198"/>
    </location>
    <ligand>
        <name>S-adenosyl-L-methionine</name>
        <dbReference type="ChEBI" id="CHEBI:59789"/>
    </ligand>
</feature>
<dbReference type="InterPro" id="IPR057285">
    <property type="entry name" value="Pre-PUA_NSUN2"/>
</dbReference>
<evidence type="ECO:0000256" key="2">
    <source>
        <dbReference type="ARBA" id="ARBA00007494"/>
    </source>
</evidence>
<keyword evidence="6 11" id="KW-0808">Transferase</keyword>
<evidence type="ECO:0000256" key="3">
    <source>
        <dbReference type="ARBA" id="ARBA00012629"/>
    </source>
</evidence>
<dbReference type="Gene3D" id="3.40.50.150">
    <property type="entry name" value="Vaccinia Virus protein VP39"/>
    <property type="match status" value="2"/>
</dbReference>
<reference evidence="14 15" key="1">
    <citation type="journal article" date="2018" name="Nat. Ecol. Evol.">
        <title>Genomic signatures of mitonuclear coevolution across populations of Tigriopus californicus.</title>
        <authorList>
            <person name="Barreto F.S."/>
            <person name="Watson E.T."/>
            <person name="Lima T.G."/>
            <person name="Willett C.S."/>
            <person name="Edmands S."/>
            <person name="Li W."/>
            <person name="Burton R.S."/>
        </authorList>
    </citation>
    <scope>NUCLEOTIDE SEQUENCE [LARGE SCALE GENOMIC DNA]</scope>
    <source>
        <strain evidence="14 15">San Diego</strain>
    </source>
</reference>
<feature type="active site" description="Nucleophile" evidence="11">
    <location>
        <position position="251"/>
    </location>
</feature>
<dbReference type="InterPro" id="IPR001678">
    <property type="entry name" value="MeTrfase_RsmB-F_NOP2_dom"/>
</dbReference>
<dbReference type="InterPro" id="IPR029063">
    <property type="entry name" value="SAM-dependent_MTases_sf"/>
</dbReference>
<dbReference type="InterPro" id="IPR018314">
    <property type="entry name" value="RsmB/NOL1/NOP2-like_CS"/>
</dbReference>
<comment type="subcellular location">
    <subcellularLocation>
        <location evidence="1">Nucleus</location>
    </subcellularLocation>
</comment>
<dbReference type="InterPro" id="IPR023267">
    <property type="entry name" value="RCMT"/>
</dbReference>
<evidence type="ECO:0000256" key="6">
    <source>
        <dbReference type="ARBA" id="ARBA00022679"/>
    </source>
</evidence>
<keyword evidence="5 11" id="KW-0489">Methyltransferase</keyword>
<feature type="region of interest" description="Disordered" evidence="12">
    <location>
        <begin position="1"/>
        <end position="30"/>
    </location>
</feature>
<feature type="compositionally biased region" description="Basic and acidic residues" evidence="12">
    <location>
        <begin position="370"/>
        <end position="391"/>
    </location>
</feature>
<evidence type="ECO:0000259" key="13">
    <source>
        <dbReference type="PROSITE" id="PS51686"/>
    </source>
</evidence>
<dbReference type="Pfam" id="PF25378">
    <property type="entry name" value="PUA_NSUN2"/>
    <property type="match status" value="1"/>
</dbReference>
<gene>
    <name evidence="14" type="ORF">TCAL_00487</name>
</gene>
<keyword evidence="10" id="KW-0539">Nucleus</keyword>
<keyword evidence="4" id="KW-0820">tRNA-binding</keyword>
<keyword evidence="15" id="KW-1185">Reference proteome</keyword>
<dbReference type="AlphaFoldDB" id="A0A553NCK4"/>
<dbReference type="STRING" id="6832.A0A553NCK4"/>
<organism evidence="14 15">
    <name type="scientific">Tigriopus californicus</name>
    <name type="common">Marine copepod</name>
    <dbReference type="NCBI Taxonomy" id="6832"/>
    <lineage>
        <taxon>Eukaryota</taxon>
        <taxon>Metazoa</taxon>
        <taxon>Ecdysozoa</taxon>
        <taxon>Arthropoda</taxon>
        <taxon>Crustacea</taxon>
        <taxon>Multicrustacea</taxon>
        <taxon>Hexanauplia</taxon>
        <taxon>Copepoda</taxon>
        <taxon>Harpacticoida</taxon>
        <taxon>Harpacticidae</taxon>
        <taxon>Tigriopus</taxon>
    </lineage>
</organism>
<dbReference type="GO" id="GO:0000049">
    <property type="term" value="F:tRNA binding"/>
    <property type="evidence" value="ECO:0007669"/>
    <property type="project" value="UniProtKB-KW"/>
</dbReference>
<dbReference type="Pfam" id="PF25376">
    <property type="entry name" value="Pre-PUA_NSUN2"/>
    <property type="match status" value="1"/>
</dbReference>
<evidence type="ECO:0000256" key="9">
    <source>
        <dbReference type="ARBA" id="ARBA00022884"/>
    </source>
</evidence>
<protein>
    <recommendedName>
        <fullName evidence="3">tRNA (cytosine(34)-C(5))-methyltransferase</fullName>
        <ecNumber evidence="3">2.1.1.203</ecNumber>
    </recommendedName>
</protein>
<accession>A0A553NCK4</accession>
<dbReference type="PROSITE" id="PS51686">
    <property type="entry name" value="SAM_MT_RSMB_NOP"/>
    <property type="match status" value="1"/>
</dbReference>
<evidence type="ECO:0000256" key="8">
    <source>
        <dbReference type="ARBA" id="ARBA00022694"/>
    </source>
</evidence>
<dbReference type="EMBL" id="VCGU01000458">
    <property type="protein sequence ID" value="TRY63176.1"/>
    <property type="molecule type" value="Genomic_DNA"/>
</dbReference>
<evidence type="ECO:0000256" key="5">
    <source>
        <dbReference type="ARBA" id="ARBA00022603"/>
    </source>
</evidence>
<keyword evidence="7 11" id="KW-0949">S-adenosyl-L-methionine</keyword>
<dbReference type="OMA" id="TQRKHFQ"/>
<dbReference type="PANTHER" id="PTHR22808:SF1">
    <property type="entry name" value="RNA CYTOSINE-C(5)-METHYLTRANSFERASE NSUN2-RELATED"/>
    <property type="match status" value="1"/>
</dbReference>
<feature type="region of interest" description="Disordered" evidence="12">
    <location>
        <begin position="370"/>
        <end position="400"/>
    </location>
</feature>
<dbReference type="Proteomes" id="UP000318571">
    <property type="component" value="Chromosome 10"/>
</dbReference>
<sequence length="641" mass="73051">MGGIRRNKRRQNHDKKPRDPSDWSGHKDGRGYKDILRENAKFVDFYRAQKLTDSEEELQEMLAILKEQQAAESGDCPVVEPKCLTWYPDRMAWQLNLSRKDIRREEAYFKLHNFLISETDSGNISRQETVSMIPTLVLDVQSHHKVLDMCAAPVHQAKRLQSSNFIVTNHDATIFPKIHLTQADGSSSVMKFDRVLCDAPCSGDGTMRKNADIWPKWNGANSCNLHGIQYRVAKRGLELLAVGGKMVYSTCSLNPVEDEAVIARILSECEDTVELVDVSAEVPGLKFKPGLSQWVLADKENKFYAKFDEVPEVHHSLMRPSMFPPPVGEVEKLHLERCMRILPHQQDTGGFFVACLQKKAPCPWENKKTYETSEKNVENGKRPNADDETRTNPKKKQSRYQGFKEDPFIYLKKEDAETEFEEVKNFFEVSDVLRKEMFLTRCATSRKNLYFTSMLVRNILESNQDRLKVINTGVKAFAKCENKGSPCALRLAQEGSLMTIPFIKKRIVTPTKADLETMLLANDIDLPPKIADLSEVARNQLNALITGSIALIYEEKEDGKTSLLVELVGWKGKETLRAYVPKNERIHFLRLIGGDTSKFEKNKFDIKRGIQQNQQKSDPEVKIQEPPQSLVDTESIIQKAT</sequence>
<comment type="similarity">
    <text evidence="2 11">Belongs to the class I-like SAM-binding methyltransferase superfamily. RsmB/NOP family.</text>
</comment>
<dbReference type="InterPro" id="IPR057286">
    <property type="entry name" value="PUA_NSUN2"/>
</dbReference>
<evidence type="ECO:0000256" key="1">
    <source>
        <dbReference type="ARBA" id="ARBA00004123"/>
    </source>
</evidence>
<feature type="compositionally biased region" description="Polar residues" evidence="12">
    <location>
        <begin position="626"/>
        <end position="641"/>
    </location>
</feature>
<feature type="compositionally biased region" description="Basic and acidic residues" evidence="12">
    <location>
        <begin position="14"/>
        <end position="30"/>
    </location>
</feature>
<evidence type="ECO:0000256" key="4">
    <source>
        <dbReference type="ARBA" id="ARBA00022555"/>
    </source>
</evidence>
<feature type="domain" description="SAM-dependent MTase RsmB/NOP-type" evidence="13">
    <location>
        <begin position="155"/>
        <end position="359"/>
    </location>
</feature>
<dbReference type="GO" id="GO:0016428">
    <property type="term" value="F:tRNA (cytidine-5-)-methyltransferase activity"/>
    <property type="evidence" value="ECO:0007669"/>
    <property type="project" value="InterPro"/>
</dbReference>
<dbReference type="EC" id="2.1.1.203" evidence="3"/>
<dbReference type="SUPFAM" id="SSF53335">
    <property type="entry name" value="S-adenosyl-L-methionine-dependent methyltransferases"/>
    <property type="match status" value="1"/>
</dbReference>
<evidence type="ECO:0000256" key="11">
    <source>
        <dbReference type="PROSITE-ProRule" id="PRU01023"/>
    </source>
</evidence>
<feature type="binding site" evidence="11">
    <location>
        <position position="171"/>
    </location>
    <ligand>
        <name>S-adenosyl-L-methionine</name>
        <dbReference type="ChEBI" id="CHEBI:59789"/>
    </ligand>
</feature>
<dbReference type="InterPro" id="IPR023270">
    <property type="entry name" value="RCMT_NCL1"/>
</dbReference>
<dbReference type="InterPro" id="IPR049560">
    <property type="entry name" value="MeTrfase_RsmB-F_NOP2_cat"/>
</dbReference>
<proteinExistence type="inferred from homology"/>
<evidence type="ECO:0000313" key="15">
    <source>
        <dbReference type="Proteomes" id="UP000318571"/>
    </source>
</evidence>
<dbReference type="PRINTS" id="PR02008">
    <property type="entry name" value="RCMTFAMILY"/>
</dbReference>
<dbReference type="GO" id="GO:0030488">
    <property type="term" value="P:tRNA methylation"/>
    <property type="evidence" value="ECO:0007669"/>
    <property type="project" value="TreeGrafter"/>
</dbReference>
<dbReference type="GO" id="GO:0005737">
    <property type="term" value="C:cytoplasm"/>
    <property type="evidence" value="ECO:0007669"/>
    <property type="project" value="TreeGrafter"/>
</dbReference>
<name>A0A553NCK4_TIGCA</name>
<keyword evidence="9 11" id="KW-0694">RNA-binding</keyword>
<comment type="caution">
    <text evidence="14">The sequence shown here is derived from an EMBL/GenBank/DDBJ whole genome shotgun (WGS) entry which is preliminary data.</text>
</comment>
<dbReference type="PANTHER" id="PTHR22808">
    <property type="entry name" value="NCL1 YEAST -RELATED NOL1/NOP2/FMU SUN DOMAIN-CONTAINING"/>
    <property type="match status" value="1"/>
</dbReference>
<dbReference type="PROSITE" id="PS01153">
    <property type="entry name" value="NOL1_NOP2_SUN"/>
    <property type="match status" value="1"/>
</dbReference>
<evidence type="ECO:0000313" key="14">
    <source>
        <dbReference type="EMBL" id="TRY63176.1"/>
    </source>
</evidence>
<evidence type="ECO:0000256" key="12">
    <source>
        <dbReference type="SAM" id="MobiDB-lite"/>
    </source>
</evidence>
<comment type="caution">
    <text evidence="11">Lacks conserved residue(s) required for the propagation of feature annotation.</text>
</comment>
<evidence type="ECO:0000256" key="10">
    <source>
        <dbReference type="ARBA" id="ARBA00023242"/>
    </source>
</evidence>
<feature type="region of interest" description="Disordered" evidence="12">
    <location>
        <begin position="610"/>
        <end position="641"/>
    </location>
</feature>
<dbReference type="Pfam" id="PF01189">
    <property type="entry name" value="Methyltr_RsmB-F"/>
    <property type="match status" value="1"/>
</dbReference>
<evidence type="ECO:0000256" key="7">
    <source>
        <dbReference type="ARBA" id="ARBA00022691"/>
    </source>
</evidence>
<keyword evidence="8" id="KW-0819">tRNA processing</keyword>